<gene>
    <name evidence="2" type="ORF">Purlil1_3075</name>
</gene>
<protein>
    <submittedName>
        <fullName evidence="2">Uncharacterized protein</fullName>
    </submittedName>
</protein>
<evidence type="ECO:0000313" key="2">
    <source>
        <dbReference type="EMBL" id="KAK4092454.1"/>
    </source>
</evidence>
<accession>A0ABR0C8E3</accession>
<sequence length="343" mass="37164">MQPSSTATAAMTATSAASVADILLLPNGNWTNADWDRADAVWERSKKRASVTGVNPPPPFSSSSYSSSFPLTLTDEHTRDDESMEKCEIDFARFKGTHGLDTLLKELNLPERFYAACHPETPCETNYDWCLWNTHPAQAANCANEPHHRELIVSNRKTHWFNGGPAGRVTHVEHKPGRIVVDHGYNGPIIRGNIRCVALGGGQRGRGIASTVAQHVNTRAFSQNPEWQAAPEENFARTGDCGYLSQAGTVCPEPGIAGIAELAPGSRIMKLGAYIIVYWAARQARPVTSPSLPVGLTKRMLSSQPRPGSRTRPGRVTCAGRLLEGLTHASAGGISSWPARHPD</sequence>
<keyword evidence="3" id="KW-1185">Reference proteome</keyword>
<name>A0ABR0C8E3_PURLI</name>
<comment type="caution">
    <text evidence="2">The sequence shown here is derived from an EMBL/GenBank/DDBJ whole genome shotgun (WGS) entry which is preliminary data.</text>
</comment>
<organism evidence="2 3">
    <name type="scientific">Purpureocillium lilacinum</name>
    <name type="common">Paecilomyces lilacinus</name>
    <dbReference type="NCBI Taxonomy" id="33203"/>
    <lineage>
        <taxon>Eukaryota</taxon>
        <taxon>Fungi</taxon>
        <taxon>Dikarya</taxon>
        <taxon>Ascomycota</taxon>
        <taxon>Pezizomycotina</taxon>
        <taxon>Sordariomycetes</taxon>
        <taxon>Hypocreomycetidae</taxon>
        <taxon>Hypocreales</taxon>
        <taxon>Ophiocordycipitaceae</taxon>
        <taxon>Purpureocillium</taxon>
    </lineage>
</organism>
<dbReference type="Proteomes" id="UP001287286">
    <property type="component" value="Unassembled WGS sequence"/>
</dbReference>
<feature type="compositionally biased region" description="Low complexity" evidence="1">
    <location>
        <begin position="61"/>
        <end position="70"/>
    </location>
</feature>
<dbReference type="EMBL" id="JAWRVI010000008">
    <property type="protein sequence ID" value="KAK4092454.1"/>
    <property type="molecule type" value="Genomic_DNA"/>
</dbReference>
<reference evidence="2 3" key="1">
    <citation type="journal article" date="2024" name="Microbiol. Resour. Announc.">
        <title>Genome annotations for the ascomycete fungi Trichoderma harzianum, Trichoderma aggressivum, and Purpureocillium lilacinum.</title>
        <authorList>
            <person name="Beijen E.P.W."/>
            <person name="Ohm R.A."/>
        </authorList>
    </citation>
    <scope>NUCLEOTIDE SEQUENCE [LARGE SCALE GENOMIC DNA]</scope>
    <source>
        <strain evidence="2 3">CBS 150709</strain>
    </source>
</reference>
<evidence type="ECO:0000256" key="1">
    <source>
        <dbReference type="SAM" id="MobiDB-lite"/>
    </source>
</evidence>
<evidence type="ECO:0000313" key="3">
    <source>
        <dbReference type="Proteomes" id="UP001287286"/>
    </source>
</evidence>
<feature type="region of interest" description="Disordered" evidence="1">
    <location>
        <begin position="48"/>
        <end position="80"/>
    </location>
</feature>
<proteinExistence type="predicted"/>